<dbReference type="AlphaFoldDB" id="A0A368XSU9"/>
<gene>
    <name evidence="9" type="ORF">DET61_104288</name>
</gene>
<feature type="binding site" evidence="7">
    <location>
        <position position="218"/>
    </location>
    <ligand>
        <name>Mg(2+)</name>
        <dbReference type="ChEBI" id="CHEBI:18420"/>
    </ligand>
</feature>
<evidence type="ECO:0000256" key="8">
    <source>
        <dbReference type="SAM" id="Phobius"/>
    </source>
</evidence>
<evidence type="ECO:0000313" key="10">
    <source>
        <dbReference type="Proteomes" id="UP000253647"/>
    </source>
</evidence>
<keyword evidence="2" id="KW-1003">Cell membrane</keyword>
<organism evidence="9 10">
    <name type="scientific">Marinobacter nauticus</name>
    <name type="common">Marinobacter hydrocarbonoclasticus</name>
    <name type="synonym">Marinobacter aquaeolei</name>
    <dbReference type="NCBI Taxonomy" id="2743"/>
    <lineage>
        <taxon>Bacteria</taxon>
        <taxon>Pseudomonadati</taxon>
        <taxon>Pseudomonadota</taxon>
        <taxon>Gammaproteobacteria</taxon>
        <taxon>Pseudomonadales</taxon>
        <taxon>Marinobacteraceae</taxon>
        <taxon>Marinobacter</taxon>
    </lineage>
</organism>
<feature type="transmembrane region" description="Helical" evidence="8">
    <location>
        <begin position="51"/>
        <end position="71"/>
    </location>
</feature>
<feature type="binding site" evidence="7">
    <location>
        <position position="158"/>
    </location>
    <ligand>
        <name>Mg(2+)</name>
        <dbReference type="ChEBI" id="CHEBI:18420"/>
    </ligand>
</feature>
<feature type="transmembrane region" description="Helical" evidence="8">
    <location>
        <begin position="77"/>
        <end position="95"/>
    </location>
</feature>
<keyword evidence="7" id="KW-0460">Magnesium</keyword>
<feature type="transmembrane region" description="Helical" evidence="8">
    <location>
        <begin position="6"/>
        <end position="30"/>
    </location>
</feature>
<dbReference type="GO" id="GO:0044038">
    <property type="term" value="P:cell wall macromolecule biosynthetic process"/>
    <property type="evidence" value="ECO:0007669"/>
    <property type="project" value="TreeGrafter"/>
</dbReference>
<dbReference type="GO" id="GO:0009103">
    <property type="term" value="P:lipopolysaccharide biosynthetic process"/>
    <property type="evidence" value="ECO:0007669"/>
    <property type="project" value="TreeGrafter"/>
</dbReference>
<feature type="transmembrane region" description="Helical" evidence="8">
    <location>
        <begin position="140"/>
        <end position="159"/>
    </location>
</feature>
<reference evidence="9 10" key="1">
    <citation type="submission" date="2018-07" db="EMBL/GenBank/DDBJ databases">
        <title>Freshwater and sediment microbial communities from various areas in North America, analyzing microbe dynamics in response to fracking.</title>
        <authorList>
            <person name="Lamendella R."/>
        </authorList>
    </citation>
    <scope>NUCLEOTIDE SEQUENCE [LARGE SCALE GENOMIC DNA]</scope>
    <source>
        <strain evidence="9 10">105B</strain>
    </source>
</reference>
<evidence type="ECO:0000256" key="1">
    <source>
        <dbReference type="ARBA" id="ARBA00004651"/>
    </source>
</evidence>
<evidence type="ECO:0000313" key="9">
    <source>
        <dbReference type="EMBL" id="RCW71130.1"/>
    </source>
</evidence>
<comment type="subcellular location">
    <subcellularLocation>
        <location evidence="1">Cell membrane</location>
        <topology evidence="1">Multi-pass membrane protein</topology>
    </subcellularLocation>
</comment>
<evidence type="ECO:0000256" key="2">
    <source>
        <dbReference type="ARBA" id="ARBA00022475"/>
    </source>
</evidence>
<feature type="transmembrane region" description="Helical" evidence="8">
    <location>
        <begin position="166"/>
        <end position="184"/>
    </location>
</feature>
<dbReference type="Pfam" id="PF00953">
    <property type="entry name" value="Glycos_transf_4"/>
    <property type="match status" value="1"/>
</dbReference>
<keyword evidence="7" id="KW-0479">Metal-binding</keyword>
<feature type="transmembrane region" description="Helical" evidence="8">
    <location>
        <begin position="243"/>
        <end position="266"/>
    </location>
</feature>
<dbReference type="GO" id="GO:0071555">
    <property type="term" value="P:cell wall organization"/>
    <property type="evidence" value="ECO:0007669"/>
    <property type="project" value="TreeGrafter"/>
</dbReference>
<comment type="cofactor">
    <cofactor evidence="7">
        <name>Mg(2+)</name>
        <dbReference type="ChEBI" id="CHEBI:18420"/>
    </cofactor>
</comment>
<dbReference type="PANTHER" id="PTHR22926">
    <property type="entry name" value="PHOSPHO-N-ACETYLMURAMOYL-PENTAPEPTIDE-TRANSFERASE"/>
    <property type="match status" value="1"/>
</dbReference>
<protein>
    <submittedName>
        <fullName evidence="9">Fuc2NAc and GlcNAc transferase</fullName>
    </submittedName>
</protein>
<name>A0A368XSU9_MARNT</name>
<keyword evidence="6 8" id="KW-0472">Membrane</keyword>
<feature type="transmembrane region" description="Helical" evidence="8">
    <location>
        <begin position="190"/>
        <end position="209"/>
    </location>
</feature>
<evidence type="ECO:0000256" key="3">
    <source>
        <dbReference type="ARBA" id="ARBA00022679"/>
    </source>
</evidence>
<keyword evidence="3 9" id="KW-0808">Transferase</keyword>
<feature type="transmembrane region" description="Helical" evidence="8">
    <location>
        <begin position="287"/>
        <end position="307"/>
    </location>
</feature>
<dbReference type="EMBL" id="QPJI01000004">
    <property type="protein sequence ID" value="RCW71130.1"/>
    <property type="molecule type" value="Genomic_DNA"/>
</dbReference>
<dbReference type="CDD" id="cd06854">
    <property type="entry name" value="GT_WbpL_WbcO_like"/>
    <property type="match status" value="1"/>
</dbReference>
<keyword evidence="4 8" id="KW-0812">Transmembrane</keyword>
<accession>A0A368XSU9</accession>
<comment type="caution">
    <text evidence="9">The sequence shown here is derived from an EMBL/GenBank/DDBJ whole genome shotgun (WGS) entry which is preliminary data.</text>
</comment>
<keyword evidence="5 8" id="KW-1133">Transmembrane helix</keyword>
<dbReference type="InterPro" id="IPR000715">
    <property type="entry name" value="Glycosyl_transferase_4"/>
</dbReference>
<sequence length="322" mass="35134">MSFSSISLAIVMLSVVAGATWLTVTVRSWALRRNALVQPSERCSHSIPTPHGGGIAIAAISILLGILFSILDWVPDASMLAFIALGFVMLALGVWDDFGDVSAKFRLVLHFVVTVIGLWSVPKLPVLSVFGYTIDASSAFVLWPLLILAWVWLINLYNFMDGIDGLAAVQAIVLFGGMALNFWFMGEVRWSWMSAFMLATVLGFAILNWPPAKIFMGDGGSGFLGFVIGFLMLLSASQTNVSLWSWIILLTLFVADASVTLITRILTGQNPLQAHNLHAYQKLSRRCGRHLPVTLGYGAFMLFALVLRWTPSVGQPEGAVKL</sequence>
<dbReference type="Proteomes" id="UP000253647">
    <property type="component" value="Unassembled WGS sequence"/>
</dbReference>
<dbReference type="GO" id="GO:0016780">
    <property type="term" value="F:phosphotransferase activity, for other substituted phosphate groups"/>
    <property type="evidence" value="ECO:0007669"/>
    <property type="project" value="InterPro"/>
</dbReference>
<feature type="transmembrane region" description="Helical" evidence="8">
    <location>
        <begin position="221"/>
        <end position="237"/>
    </location>
</feature>
<evidence type="ECO:0000256" key="4">
    <source>
        <dbReference type="ARBA" id="ARBA00022692"/>
    </source>
</evidence>
<dbReference type="GO" id="GO:0005886">
    <property type="term" value="C:plasma membrane"/>
    <property type="evidence" value="ECO:0007669"/>
    <property type="project" value="UniProtKB-SubCell"/>
</dbReference>
<feature type="transmembrane region" description="Helical" evidence="8">
    <location>
        <begin position="107"/>
        <end position="134"/>
    </location>
</feature>
<dbReference type="PANTHER" id="PTHR22926:SF3">
    <property type="entry name" value="UNDECAPRENYL-PHOSPHATE ALPHA-N-ACETYLGLUCOSAMINYL 1-PHOSPHATE TRANSFERASE"/>
    <property type="match status" value="1"/>
</dbReference>
<dbReference type="GO" id="GO:0046872">
    <property type="term" value="F:metal ion binding"/>
    <property type="evidence" value="ECO:0007669"/>
    <property type="project" value="UniProtKB-KW"/>
</dbReference>
<dbReference type="RefSeq" id="WP_114434243.1">
    <property type="nucleotide sequence ID" value="NZ_QPJI01000004.1"/>
</dbReference>
<proteinExistence type="predicted"/>
<evidence type="ECO:0000256" key="6">
    <source>
        <dbReference type="ARBA" id="ARBA00023136"/>
    </source>
</evidence>
<evidence type="ECO:0000256" key="7">
    <source>
        <dbReference type="PIRSR" id="PIRSR600715-1"/>
    </source>
</evidence>
<evidence type="ECO:0000256" key="5">
    <source>
        <dbReference type="ARBA" id="ARBA00022989"/>
    </source>
</evidence>